<dbReference type="Gene3D" id="3.30.200.20">
    <property type="entry name" value="Phosphorylase Kinase, domain 1"/>
    <property type="match status" value="1"/>
</dbReference>
<dbReference type="RefSeq" id="WP_120187057.1">
    <property type="nucleotide sequence ID" value="NZ_RAQM01000009.1"/>
</dbReference>
<dbReference type="InterPro" id="IPR011009">
    <property type="entry name" value="Kinase-like_dom_sf"/>
</dbReference>
<dbReference type="PANTHER" id="PTHR21064">
    <property type="entry name" value="AMINOGLYCOSIDE PHOSPHOTRANSFERASE DOMAIN-CONTAINING PROTEIN-RELATED"/>
    <property type="match status" value="1"/>
</dbReference>
<accession>A0A420E0F2</accession>
<proteinExistence type="predicted"/>
<reference evidence="2 3" key="1">
    <citation type="submission" date="2018-09" db="EMBL/GenBank/DDBJ databases">
        <title>Genomic Encyclopedia of Archaeal and Bacterial Type Strains, Phase II (KMG-II): from individual species to whole genera.</title>
        <authorList>
            <person name="Goeker M."/>
        </authorList>
    </citation>
    <scope>NUCLEOTIDE SEQUENCE [LARGE SCALE GENOMIC DNA]</scope>
    <source>
        <strain evidence="2 3">DSM 16505</strain>
    </source>
</reference>
<evidence type="ECO:0000313" key="3">
    <source>
        <dbReference type="Proteomes" id="UP000285780"/>
    </source>
</evidence>
<dbReference type="Pfam" id="PF01636">
    <property type="entry name" value="APH"/>
    <property type="match status" value="1"/>
</dbReference>
<keyword evidence="3" id="KW-1185">Reference proteome</keyword>
<dbReference type="Proteomes" id="UP000285780">
    <property type="component" value="Unassembled WGS sequence"/>
</dbReference>
<evidence type="ECO:0000313" key="2">
    <source>
        <dbReference type="EMBL" id="RKF03518.1"/>
    </source>
</evidence>
<dbReference type="AlphaFoldDB" id="A0A420E0F2"/>
<protein>
    <submittedName>
        <fullName evidence="2">Phosphotransferase family enzyme</fullName>
    </submittedName>
</protein>
<dbReference type="InterPro" id="IPR050249">
    <property type="entry name" value="Pseudomonas-type_ThrB"/>
</dbReference>
<dbReference type="Gene3D" id="3.90.1200.10">
    <property type="match status" value="1"/>
</dbReference>
<gene>
    <name evidence="2" type="ORF">C8N26_1906</name>
</gene>
<dbReference type="EMBL" id="RAQM01000009">
    <property type="protein sequence ID" value="RKF03518.1"/>
    <property type="molecule type" value="Genomic_DNA"/>
</dbReference>
<dbReference type="GO" id="GO:0016740">
    <property type="term" value="F:transferase activity"/>
    <property type="evidence" value="ECO:0007669"/>
    <property type="project" value="UniProtKB-KW"/>
</dbReference>
<name>A0A420E0F2_9FLAO</name>
<dbReference type="PANTHER" id="PTHR21064:SF5">
    <property type="entry name" value="SLR1880 PROTEIN"/>
    <property type="match status" value="1"/>
</dbReference>
<keyword evidence="2" id="KW-0808">Transferase</keyword>
<comment type="caution">
    <text evidence="2">The sequence shown here is derived from an EMBL/GenBank/DDBJ whole genome shotgun (WGS) entry which is preliminary data.</text>
</comment>
<organism evidence="2 3">
    <name type="scientific">Tenacibaculum lutimaris</name>
    <dbReference type="NCBI Taxonomy" id="285258"/>
    <lineage>
        <taxon>Bacteria</taxon>
        <taxon>Pseudomonadati</taxon>
        <taxon>Bacteroidota</taxon>
        <taxon>Flavobacteriia</taxon>
        <taxon>Flavobacteriales</taxon>
        <taxon>Flavobacteriaceae</taxon>
        <taxon>Tenacibaculum</taxon>
    </lineage>
</organism>
<feature type="domain" description="Aminoglycoside phosphotransferase" evidence="1">
    <location>
        <begin position="24"/>
        <end position="252"/>
    </location>
</feature>
<sequence>MELEKKIAVIFNQFQTKHIFKRFETFNSGHINDTFLIITQENVNYVLQKINTTVFKKATDVVHNKIKITHHLSEKGIQTIRFIPTKDNVYYLIDDDNNLWNLSEFIENSQTFLKVESDDIAYQAGLITAEFLTNTSDFTSNLVEILPNFHSMSFRFREFKDALVNATQKRKEKAQKWIDFALANKKEMMVLDRAINRKEIPLRVTHNDTKISNILFNTNNKAICMIDLDTVMKGCIHFDYGDALRTICNTANEDEPNVYNINFNLDYFKNYTEGFLKNLADNISKQEASYLPISIQVMTFIMGLRFLTDYLNNDVYYKTKHPEHNLDRASNQFTLVEKIKEQKPFIENFIKTIYNKP</sequence>
<evidence type="ECO:0000259" key="1">
    <source>
        <dbReference type="Pfam" id="PF01636"/>
    </source>
</evidence>
<dbReference type="SUPFAM" id="SSF56112">
    <property type="entry name" value="Protein kinase-like (PK-like)"/>
    <property type="match status" value="1"/>
</dbReference>
<dbReference type="InterPro" id="IPR002575">
    <property type="entry name" value="Aminoglycoside_PTrfase"/>
</dbReference>